<feature type="transmembrane region" description="Helical" evidence="13">
    <location>
        <begin position="116"/>
        <end position="134"/>
    </location>
</feature>
<keyword evidence="8 13" id="KW-1133">Transmembrane helix</keyword>
<feature type="transmembrane region" description="Helical" evidence="13">
    <location>
        <begin position="155"/>
        <end position="173"/>
    </location>
</feature>
<feature type="transmembrane region" description="Helical" evidence="13">
    <location>
        <begin position="75"/>
        <end position="92"/>
    </location>
</feature>
<keyword evidence="5 13" id="KW-0812">Transmembrane</keyword>
<keyword evidence="15" id="KW-1185">Reference proteome</keyword>
<dbReference type="AlphaFoldDB" id="A0A4Q8QFI7"/>
<keyword evidence="4" id="KW-0633">Potassium transport</keyword>
<comment type="subcellular location">
    <subcellularLocation>
        <location evidence="1">Membrane</location>
        <topology evidence="1">Multi-pass membrane protein</topology>
    </subcellularLocation>
</comment>
<protein>
    <submittedName>
        <fullName evidence="14">DUF1211 domain-containing protein</fullName>
    </submittedName>
</protein>
<evidence type="ECO:0000256" key="13">
    <source>
        <dbReference type="SAM" id="Phobius"/>
    </source>
</evidence>
<dbReference type="GO" id="GO:0015252">
    <property type="term" value="F:proton channel activity"/>
    <property type="evidence" value="ECO:0007669"/>
    <property type="project" value="InterPro"/>
</dbReference>
<keyword evidence="11" id="KW-0407">Ion channel</keyword>
<dbReference type="InterPro" id="IPR010617">
    <property type="entry name" value="TMEM175-like"/>
</dbReference>
<evidence type="ECO:0000256" key="10">
    <source>
        <dbReference type="ARBA" id="ARBA00023136"/>
    </source>
</evidence>
<evidence type="ECO:0000256" key="1">
    <source>
        <dbReference type="ARBA" id="ARBA00004141"/>
    </source>
</evidence>
<dbReference type="GO" id="GO:0005267">
    <property type="term" value="F:potassium channel activity"/>
    <property type="evidence" value="ECO:0007669"/>
    <property type="project" value="UniProtKB-KW"/>
</dbReference>
<evidence type="ECO:0000256" key="11">
    <source>
        <dbReference type="ARBA" id="ARBA00023303"/>
    </source>
</evidence>
<keyword evidence="10 13" id="KW-0472">Membrane</keyword>
<keyword evidence="3" id="KW-0813">Transport</keyword>
<name>A0A4Q8QFI7_9FLAO</name>
<evidence type="ECO:0000256" key="4">
    <source>
        <dbReference type="ARBA" id="ARBA00022538"/>
    </source>
</evidence>
<feature type="transmembrane region" description="Helical" evidence="13">
    <location>
        <begin position="179"/>
        <end position="197"/>
    </location>
</feature>
<dbReference type="Proteomes" id="UP000291981">
    <property type="component" value="Unassembled WGS sequence"/>
</dbReference>
<comment type="catalytic activity">
    <reaction evidence="12">
        <text>K(+)(in) = K(+)(out)</text>
        <dbReference type="Rhea" id="RHEA:29463"/>
        <dbReference type="ChEBI" id="CHEBI:29103"/>
    </reaction>
</comment>
<keyword evidence="6" id="KW-0631">Potassium channel</keyword>
<evidence type="ECO:0000256" key="2">
    <source>
        <dbReference type="ARBA" id="ARBA00006920"/>
    </source>
</evidence>
<dbReference type="Pfam" id="PF06736">
    <property type="entry name" value="TMEM175"/>
    <property type="match status" value="1"/>
</dbReference>
<gene>
    <name evidence="14" type="ORF">EW142_05230</name>
</gene>
<evidence type="ECO:0000256" key="3">
    <source>
        <dbReference type="ARBA" id="ARBA00022448"/>
    </source>
</evidence>
<comment type="caution">
    <text evidence="14">The sequence shown here is derived from an EMBL/GenBank/DDBJ whole genome shotgun (WGS) entry which is preliminary data.</text>
</comment>
<keyword evidence="7" id="KW-0630">Potassium</keyword>
<evidence type="ECO:0000256" key="8">
    <source>
        <dbReference type="ARBA" id="ARBA00022989"/>
    </source>
</evidence>
<feature type="transmembrane region" description="Helical" evidence="13">
    <location>
        <begin position="12"/>
        <end position="31"/>
    </location>
</feature>
<organism evidence="14 15">
    <name type="scientific">Flagellimonas allohymeniacidonis</name>
    <dbReference type="NCBI Taxonomy" id="2517819"/>
    <lineage>
        <taxon>Bacteria</taxon>
        <taxon>Pseudomonadati</taxon>
        <taxon>Bacteroidota</taxon>
        <taxon>Flavobacteriia</taxon>
        <taxon>Flavobacteriales</taxon>
        <taxon>Flavobacteriaceae</taxon>
        <taxon>Flagellimonas</taxon>
    </lineage>
</organism>
<dbReference type="GO" id="GO:0016020">
    <property type="term" value="C:membrane"/>
    <property type="evidence" value="ECO:0007669"/>
    <property type="project" value="UniProtKB-SubCell"/>
</dbReference>
<sequence length="209" mass="24390">MKFSHNISRVEAFSDAVFAFAATLMVVSIDLNENFILMKSRAFSLLTFGVSFFVLVALWMVHYNYFRRVGYIDNWVIALNSMLLFMVLYYVFPLKSLINTWIGEDKITLQNLSELFQMYSVGFLLIFLCFALMYRRAYKKMKSHEKCITALFYSRHFGIYVIVGAISVAISIFKLGVSFGLPGMIYFLLGPFCYLHSKWFDKKFRNNTL</sequence>
<evidence type="ECO:0000313" key="15">
    <source>
        <dbReference type="Proteomes" id="UP000291981"/>
    </source>
</evidence>
<evidence type="ECO:0000256" key="6">
    <source>
        <dbReference type="ARBA" id="ARBA00022826"/>
    </source>
</evidence>
<accession>A0A4Q8QFI7</accession>
<evidence type="ECO:0000256" key="5">
    <source>
        <dbReference type="ARBA" id="ARBA00022692"/>
    </source>
</evidence>
<evidence type="ECO:0000256" key="12">
    <source>
        <dbReference type="ARBA" id="ARBA00034430"/>
    </source>
</evidence>
<dbReference type="OrthoDB" id="7626281at2"/>
<comment type="similarity">
    <text evidence="2">Belongs to the TMEM175 family.</text>
</comment>
<dbReference type="EMBL" id="SGIU01000001">
    <property type="protein sequence ID" value="TAI49201.1"/>
    <property type="molecule type" value="Genomic_DNA"/>
</dbReference>
<feature type="transmembrane region" description="Helical" evidence="13">
    <location>
        <begin position="43"/>
        <end position="63"/>
    </location>
</feature>
<evidence type="ECO:0000313" key="14">
    <source>
        <dbReference type="EMBL" id="TAI49201.1"/>
    </source>
</evidence>
<reference evidence="14 15" key="1">
    <citation type="submission" date="2019-02" db="EMBL/GenBank/DDBJ databases">
        <title>Draft genome sequence of Muricauda sp. 176CP4-71.</title>
        <authorList>
            <person name="Park J.-S."/>
        </authorList>
    </citation>
    <scope>NUCLEOTIDE SEQUENCE [LARGE SCALE GENOMIC DNA]</scope>
    <source>
        <strain evidence="14 15">176CP4-71</strain>
    </source>
</reference>
<dbReference type="RefSeq" id="WP_130610648.1">
    <property type="nucleotide sequence ID" value="NZ_SGIU01000001.1"/>
</dbReference>
<evidence type="ECO:0000256" key="7">
    <source>
        <dbReference type="ARBA" id="ARBA00022958"/>
    </source>
</evidence>
<keyword evidence="9" id="KW-0406">Ion transport</keyword>
<evidence type="ECO:0000256" key="9">
    <source>
        <dbReference type="ARBA" id="ARBA00023065"/>
    </source>
</evidence>
<proteinExistence type="inferred from homology"/>